<dbReference type="EMBL" id="JAEQND010000022">
    <property type="protein sequence ID" value="MBL0428752.1"/>
    <property type="molecule type" value="Genomic_DNA"/>
</dbReference>
<dbReference type="Proteomes" id="UP000622707">
    <property type="component" value="Unassembled WGS sequence"/>
</dbReference>
<accession>A0ABS1JX32</accession>
<name>A0ABS1JX32_9BURK</name>
<organism evidence="1 2">
    <name type="scientific">Ramlibacter alkalitolerans</name>
    <dbReference type="NCBI Taxonomy" id="2039631"/>
    <lineage>
        <taxon>Bacteria</taxon>
        <taxon>Pseudomonadati</taxon>
        <taxon>Pseudomonadota</taxon>
        <taxon>Betaproteobacteria</taxon>
        <taxon>Burkholderiales</taxon>
        <taxon>Comamonadaceae</taxon>
        <taxon>Ramlibacter</taxon>
    </lineage>
</organism>
<evidence type="ECO:0000313" key="1">
    <source>
        <dbReference type="EMBL" id="MBL0428752.1"/>
    </source>
</evidence>
<evidence type="ECO:0000313" key="2">
    <source>
        <dbReference type="Proteomes" id="UP000622707"/>
    </source>
</evidence>
<comment type="caution">
    <text evidence="1">The sequence shown here is derived from an EMBL/GenBank/DDBJ whole genome shotgun (WGS) entry which is preliminary data.</text>
</comment>
<proteinExistence type="predicted"/>
<protein>
    <submittedName>
        <fullName evidence="1">Uncharacterized protein</fullName>
    </submittedName>
</protein>
<gene>
    <name evidence="1" type="ORF">JI746_26850</name>
</gene>
<sequence length="99" mass="11493">MTARDALQALYQHYRPLIATMPERFSSHEFILKLAQGHQREYVAALVEYSDSGEPFRVVHQQLSRHFRFYPDLVEYLGDGPSVDIFGKSNSCAFWKRLG</sequence>
<dbReference type="RefSeq" id="WP_201693392.1">
    <property type="nucleotide sequence ID" value="NZ_JAEQND010000022.1"/>
</dbReference>
<keyword evidence="2" id="KW-1185">Reference proteome</keyword>
<reference evidence="1 2" key="1">
    <citation type="journal article" date="2017" name="Int. J. Syst. Evol. Microbiol.">
        <title>Ramlibacter alkalitolerans sp. nov., alkali-tolerant bacterium isolated from soil of ginseng.</title>
        <authorList>
            <person name="Lee D.H."/>
            <person name="Cha C.J."/>
        </authorList>
    </citation>
    <scope>NUCLEOTIDE SEQUENCE [LARGE SCALE GENOMIC DNA]</scope>
    <source>
        <strain evidence="1 2">KACC 19305</strain>
    </source>
</reference>